<protein>
    <submittedName>
        <fullName evidence="2">Uncharacterized protein</fullName>
    </submittedName>
</protein>
<name>N6U8I8_DENPD</name>
<dbReference type="AlphaFoldDB" id="N6U8I8"/>
<feature type="non-terminal residue" evidence="2">
    <location>
        <position position="1"/>
    </location>
</feature>
<evidence type="ECO:0000313" key="2">
    <source>
        <dbReference type="EMBL" id="ENN76966.1"/>
    </source>
</evidence>
<sequence>MTTIRPIPEAVMDSSDSSDSCGTVGNNNETSLNLYKPALKYNEIMNKLDSYNNNQLLLPTQFYKTLLAKAVMATSNADDKNNVYKNMFFGKDRDFDQVRTGVGWMENNSGKAFGWDTSQTGGSPAGPQSGGMGGQGAQGLVHWMSVMAEHMDPAMSHYMGWNQEVSET</sequence>
<organism evidence="2">
    <name type="scientific">Dendroctonus ponderosae</name>
    <name type="common">Mountain pine beetle</name>
    <dbReference type="NCBI Taxonomy" id="77166"/>
    <lineage>
        <taxon>Eukaryota</taxon>
        <taxon>Metazoa</taxon>
        <taxon>Ecdysozoa</taxon>
        <taxon>Arthropoda</taxon>
        <taxon>Hexapoda</taxon>
        <taxon>Insecta</taxon>
        <taxon>Pterygota</taxon>
        <taxon>Neoptera</taxon>
        <taxon>Endopterygota</taxon>
        <taxon>Coleoptera</taxon>
        <taxon>Polyphaga</taxon>
        <taxon>Cucujiformia</taxon>
        <taxon>Curculionidae</taxon>
        <taxon>Scolytinae</taxon>
        <taxon>Dendroctonus</taxon>
    </lineage>
</organism>
<dbReference type="HOGENOM" id="CLU_1588196_0_0_1"/>
<evidence type="ECO:0000256" key="1">
    <source>
        <dbReference type="SAM" id="MobiDB-lite"/>
    </source>
</evidence>
<proteinExistence type="predicted"/>
<accession>N6U8I8</accession>
<feature type="compositionally biased region" description="Polar residues" evidence="1">
    <location>
        <begin position="14"/>
        <end position="25"/>
    </location>
</feature>
<reference evidence="2" key="1">
    <citation type="journal article" date="2013" name="Genome Biol.">
        <title>Draft genome of the mountain pine beetle, Dendroctonus ponderosae Hopkins, a major forest pest.</title>
        <authorList>
            <person name="Keeling C.I."/>
            <person name="Yuen M.M."/>
            <person name="Liao N.Y."/>
            <person name="Docking T.R."/>
            <person name="Chan S.K."/>
            <person name="Taylor G.A."/>
            <person name="Palmquist D.L."/>
            <person name="Jackman S.D."/>
            <person name="Nguyen A."/>
            <person name="Li M."/>
            <person name="Henderson H."/>
            <person name="Janes J.K."/>
            <person name="Zhao Y."/>
            <person name="Pandoh P."/>
            <person name="Moore R."/>
            <person name="Sperling F.A."/>
            <person name="Huber D.P."/>
            <person name="Birol I."/>
            <person name="Jones S.J."/>
            <person name="Bohlmann J."/>
        </authorList>
    </citation>
    <scope>NUCLEOTIDE SEQUENCE</scope>
</reference>
<dbReference type="EMBL" id="KB740963">
    <property type="protein sequence ID" value="ENN76966.1"/>
    <property type="molecule type" value="Genomic_DNA"/>
</dbReference>
<feature type="region of interest" description="Disordered" evidence="1">
    <location>
        <begin position="1"/>
        <end position="25"/>
    </location>
</feature>
<gene>
    <name evidence="2" type="ORF">YQE_06534</name>
</gene>